<evidence type="ECO:0000259" key="6">
    <source>
        <dbReference type="PROSITE" id="PS51898"/>
    </source>
</evidence>
<evidence type="ECO:0000313" key="8">
    <source>
        <dbReference type="EMBL" id="GCE25204.1"/>
    </source>
</evidence>
<protein>
    <recommendedName>
        <fullName evidence="10">Integrase catalytic domain-containing protein</fullName>
    </recommendedName>
</protein>
<dbReference type="PROSITE" id="PS51900">
    <property type="entry name" value="CB"/>
    <property type="match status" value="1"/>
</dbReference>
<dbReference type="GO" id="GO:0006310">
    <property type="term" value="P:DNA recombination"/>
    <property type="evidence" value="ECO:0007669"/>
    <property type="project" value="UniProtKB-KW"/>
</dbReference>
<keyword evidence="3" id="KW-0233">DNA recombination</keyword>
<evidence type="ECO:0000256" key="3">
    <source>
        <dbReference type="ARBA" id="ARBA00023172"/>
    </source>
</evidence>
<sequence>MSIKRKFFGEANNAVVSMASMPTWFDYKGRKMMGGGLCLHTRREVLKQLLPHYRQATSAQKRIILDEFTQFTGYHRKYAMWLLNHTEEGQSAPVRPRSRRYGAEVQEALVQVWDAANRIAAKRFMPFLPTLVEALERHGHLHLSDTDRIQLLSMSVATADRLLRMHRGRGPSGLSTTRPGTLLKQQIPIRTFRQWNETQPGFLEADLVAHGGVDTKGSFLYTLTLTDIATGWTECLPLLSKCQDSVLDALRQAREFFPFPILGLDTDNGGEFMNEAVLSYCEQEQITFTRGRPALKNDQCYVEQKNGHIVRQVVGYDRFVGMQAYQQLGEVYRALHFYVNYFQPSMKLQAKQVDGRKVHLVYDVARTPLQRLLRSKVLSASKEHALMQMVEACDPVLLFAQVKEMQQALFTCIEGASGGKETLPVRRFCVKRCLPASLGSDVLPPVLTLEQREQVHESPSLQTLLDWPRTRHDPFKDVWELIASWIIAYPERNCGEMFRELQRLFPERYQPLHLRTLQRGVRKIRVCLQETRGGPWQEDILYEDGCPLSVRERLDGAVDQPDLPARVATVSLARSVLQEQLPEPQMLSRPVEDETKKVLEIAVSAHEPHTLLSDQEHAQGGLPSQNAVRSSASRQRGASISIEQAIQDYLEAQRRGKRRPKTLEWHQTALYLFQQYLLTECQCDLIHQITEAAVQGWFTFLRERPMAKGMLRAAGTIASYARSARAFCQWLVRQRYLKRTPFEHLHVPHEESGLLHLVEPEEWERLLLACQPARKKVPGADQAAARNQAVLWILAETGMRTAEVCGMRLSDVDREQGKLRVRGKGSARRWVLLGHEGLHHLCVYLDHYRLKNGQDVKRRRVGEEPLFLSETGHPFTSNGIALLFGRLRKRAGIMRKEVGPVLLRDTFAVRYLQAGGDLFTLREQLGQEESVVVKRYLSMSDGKREQKAKKP</sequence>
<comment type="similarity">
    <text evidence="1">Belongs to the 'phage' integrase family.</text>
</comment>
<dbReference type="GO" id="GO:0015074">
    <property type="term" value="P:DNA integration"/>
    <property type="evidence" value="ECO:0007669"/>
    <property type="project" value="InterPro"/>
</dbReference>
<accession>A0A402B1I0</accession>
<dbReference type="Gene3D" id="1.10.150.130">
    <property type="match status" value="1"/>
</dbReference>
<dbReference type="InterPro" id="IPR044068">
    <property type="entry name" value="CB"/>
</dbReference>
<dbReference type="SUPFAM" id="SSF53098">
    <property type="entry name" value="Ribonuclease H-like"/>
    <property type="match status" value="1"/>
</dbReference>
<evidence type="ECO:0000259" key="7">
    <source>
        <dbReference type="PROSITE" id="PS51900"/>
    </source>
</evidence>
<dbReference type="Pfam" id="PF00589">
    <property type="entry name" value="Phage_integrase"/>
    <property type="match status" value="1"/>
</dbReference>
<dbReference type="OrthoDB" id="136266at2"/>
<dbReference type="InterPro" id="IPR036397">
    <property type="entry name" value="RNaseH_sf"/>
</dbReference>
<feature type="domain" description="Tyr recombinase" evidence="6">
    <location>
        <begin position="753"/>
        <end position="950"/>
    </location>
</feature>
<reference evidence="9" key="1">
    <citation type="submission" date="2018-12" db="EMBL/GenBank/DDBJ databases">
        <title>Tengunoibacter tsumagoiensis gen. nov., sp. nov., Dictyobacter kobayashii sp. nov., D. alpinus sp. nov., and D. joshuensis sp. nov. and description of Dictyobacteraceae fam. nov. within the order Ktedonobacterales isolated from Tengu-no-mugimeshi.</title>
        <authorList>
            <person name="Wang C.M."/>
            <person name="Zheng Y."/>
            <person name="Sakai Y."/>
            <person name="Toyoda A."/>
            <person name="Minakuchi Y."/>
            <person name="Abe K."/>
            <person name="Yokota A."/>
            <person name="Yabe S."/>
        </authorList>
    </citation>
    <scope>NUCLEOTIDE SEQUENCE [LARGE SCALE GENOMIC DNA]</scope>
    <source>
        <strain evidence="9">Uno16</strain>
    </source>
</reference>
<evidence type="ECO:0000256" key="4">
    <source>
        <dbReference type="PROSITE-ProRule" id="PRU01248"/>
    </source>
</evidence>
<dbReference type="InterPro" id="IPR001584">
    <property type="entry name" value="Integrase_cat-core"/>
</dbReference>
<organism evidence="8 9">
    <name type="scientific">Dictyobacter alpinus</name>
    <dbReference type="NCBI Taxonomy" id="2014873"/>
    <lineage>
        <taxon>Bacteria</taxon>
        <taxon>Bacillati</taxon>
        <taxon>Chloroflexota</taxon>
        <taxon>Ktedonobacteria</taxon>
        <taxon>Ktedonobacterales</taxon>
        <taxon>Dictyobacteraceae</taxon>
        <taxon>Dictyobacter</taxon>
    </lineage>
</organism>
<evidence type="ECO:0000256" key="2">
    <source>
        <dbReference type="ARBA" id="ARBA00023125"/>
    </source>
</evidence>
<dbReference type="PROSITE" id="PS50994">
    <property type="entry name" value="INTEGRASE"/>
    <property type="match status" value="1"/>
</dbReference>
<evidence type="ECO:0008006" key="10">
    <source>
        <dbReference type="Google" id="ProtNLM"/>
    </source>
</evidence>
<dbReference type="PANTHER" id="PTHR30349:SF41">
    <property type="entry name" value="INTEGRASE_RECOMBINASE PROTEIN MJ0367-RELATED"/>
    <property type="match status" value="1"/>
</dbReference>
<dbReference type="InterPro" id="IPR010998">
    <property type="entry name" value="Integrase_recombinase_N"/>
</dbReference>
<dbReference type="Gene3D" id="1.10.443.10">
    <property type="entry name" value="Intergrase catalytic core"/>
    <property type="match status" value="1"/>
</dbReference>
<dbReference type="EMBL" id="BIFT01000001">
    <property type="protein sequence ID" value="GCE25204.1"/>
    <property type="molecule type" value="Genomic_DNA"/>
</dbReference>
<dbReference type="SUPFAM" id="SSF56349">
    <property type="entry name" value="DNA breaking-rejoining enzymes"/>
    <property type="match status" value="1"/>
</dbReference>
<dbReference type="InterPro" id="IPR002104">
    <property type="entry name" value="Integrase_catalytic"/>
</dbReference>
<dbReference type="RefSeq" id="WP_126625805.1">
    <property type="nucleotide sequence ID" value="NZ_BIFT01000001.1"/>
</dbReference>
<name>A0A402B1I0_9CHLR</name>
<dbReference type="AlphaFoldDB" id="A0A402B1I0"/>
<keyword evidence="2 4" id="KW-0238">DNA-binding</keyword>
<dbReference type="Proteomes" id="UP000287171">
    <property type="component" value="Unassembled WGS sequence"/>
</dbReference>
<dbReference type="PROSITE" id="PS51898">
    <property type="entry name" value="TYR_RECOMBINASE"/>
    <property type="match status" value="1"/>
</dbReference>
<dbReference type="InterPro" id="IPR011010">
    <property type="entry name" value="DNA_brk_join_enz"/>
</dbReference>
<evidence type="ECO:0000313" key="9">
    <source>
        <dbReference type="Proteomes" id="UP000287171"/>
    </source>
</evidence>
<dbReference type="GO" id="GO:0003677">
    <property type="term" value="F:DNA binding"/>
    <property type="evidence" value="ECO:0007669"/>
    <property type="project" value="UniProtKB-UniRule"/>
</dbReference>
<feature type="domain" description="Integrase catalytic" evidence="5">
    <location>
        <begin position="196"/>
        <end position="376"/>
    </location>
</feature>
<keyword evidence="9" id="KW-1185">Reference proteome</keyword>
<feature type="domain" description="Core-binding (CB)" evidence="7">
    <location>
        <begin position="640"/>
        <end position="732"/>
    </location>
</feature>
<dbReference type="InterPro" id="IPR050090">
    <property type="entry name" value="Tyrosine_recombinase_XerCD"/>
</dbReference>
<dbReference type="InterPro" id="IPR013762">
    <property type="entry name" value="Integrase-like_cat_sf"/>
</dbReference>
<evidence type="ECO:0000259" key="5">
    <source>
        <dbReference type="PROSITE" id="PS50994"/>
    </source>
</evidence>
<evidence type="ECO:0000256" key="1">
    <source>
        <dbReference type="ARBA" id="ARBA00008857"/>
    </source>
</evidence>
<dbReference type="CDD" id="cd00397">
    <property type="entry name" value="DNA_BRE_C"/>
    <property type="match status" value="1"/>
</dbReference>
<proteinExistence type="inferred from homology"/>
<gene>
    <name evidence="8" type="ORF">KDA_06880</name>
</gene>
<dbReference type="Gene3D" id="3.30.420.10">
    <property type="entry name" value="Ribonuclease H-like superfamily/Ribonuclease H"/>
    <property type="match status" value="1"/>
</dbReference>
<dbReference type="Pfam" id="PF00665">
    <property type="entry name" value="rve"/>
    <property type="match status" value="1"/>
</dbReference>
<comment type="caution">
    <text evidence="8">The sequence shown here is derived from an EMBL/GenBank/DDBJ whole genome shotgun (WGS) entry which is preliminary data.</text>
</comment>
<dbReference type="InterPro" id="IPR012337">
    <property type="entry name" value="RNaseH-like_sf"/>
</dbReference>
<dbReference type="PANTHER" id="PTHR30349">
    <property type="entry name" value="PHAGE INTEGRASE-RELATED"/>
    <property type="match status" value="1"/>
</dbReference>